<dbReference type="AlphaFoldDB" id="J3NRK8"/>
<reference evidence="3" key="4">
    <citation type="journal article" date="2015" name="G3 (Bethesda)">
        <title>Genome sequences of three phytopathogenic species of the Magnaporthaceae family of fungi.</title>
        <authorList>
            <person name="Okagaki L.H."/>
            <person name="Nunes C.C."/>
            <person name="Sailsbery J."/>
            <person name="Clay B."/>
            <person name="Brown D."/>
            <person name="John T."/>
            <person name="Oh Y."/>
            <person name="Young N."/>
            <person name="Fitzgerald M."/>
            <person name="Haas B.J."/>
            <person name="Zeng Q."/>
            <person name="Young S."/>
            <person name="Adiconis X."/>
            <person name="Fan L."/>
            <person name="Levin J.Z."/>
            <person name="Mitchell T.K."/>
            <person name="Okubara P.A."/>
            <person name="Farman M.L."/>
            <person name="Kohn L.M."/>
            <person name="Birren B."/>
            <person name="Ma L.-J."/>
            <person name="Dean R.A."/>
        </authorList>
    </citation>
    <scope>NUCLEOTIDE SEQUENCE</scope>
    <source>
        <strain evidence="3">R3-111a-1</strain>
    </source>
</reference>
<proteinExistence type="predicted"/>
<dbReference type="EnsemblFungi" id="EJT78814">
    <property type="protein sequence ID" value="EJT78814"/>
    <property type="gene ID" value="GGTG_03911"/>
</dbReference>
<evidence type="ECO:0000256" key="1">
    <source>
        <dbReference type="SAM" id="MobiDB-lite"/>
    </source>
</evidence>
<organism evidence="2">
    <name type="scientific">Gaeumannomyces tritici (strain R3-111a-1)</name>
    <name type="common">Wheat and barley take-all root rot fungus</name>
    <name type="synonym">Gaeumannomyces graminis var. tritici</name>
    <dbReference type="NCBI Taxonomy" id="644352"/>
    <lineage>
        <taxon>Eukaryota</taxon>
        <taxon>Fungi</taxon>
        <taxon>Dikarya</taxon>
        <taxon>Ascomycota</taxon>
        <taxon>Pezizomycotina</taxon>
        <taxon>Sordariomycetes</taxon>
        <taxon>Sordariomycetidae</taxon>
        <taxon>Magnaporthales</taxon>
        <taxon>Magnaporthaceae</taxon>
        <taxon>Gaeumannomyces</taxon>
    </lineage>
</organism>
<name>J3NRK8_GAET3</name>
<reference evidence="4" key="1">
    <citation type="submission" date="2010-07" db="EMBL/GenBank/DDBJ databases">
        <title>The genome sequence of Gaeumannomyces graminis var. tritici strain R3-111a-1.</title>
        <authorList>
            <consortium name="The Broad Institute Genome Sequencing Platform"/>
            <person name="Ma L.-J."/>
            <person name="Dead R."/>
            <person name="Young S."/>
            <person name="Zeng Q."/>
            <person name="Koehrsen M."/>
            <person name="Alvarado L."/>
            <person name="Berlin A."/>
            <person name="Chapman S.B."/>
            <person name="Chen Z."/>
            <person name="Freedman E."/>
            <person name="Gellesch M."/>
            <person name="Goldberg J."/>
            <person name="Griggs A."/>
            <person name="Gujja S."/>
            <person name="Heilman E.R."/>
            <person name="Heiman D."/>
            <person name="Hepburn T."/>
            <person name="Howarth C."/>
            <person name="Jen D."/>
            <person name="Larson L."/>
            <person name="Mehta T."/>
            <person name="Neiman D."/>
            <person name="Pearson M."/>
            <person name="Roberts A."/>
            <person name="Saif S."/>
            <person name="Shea T."/>
            <person name="Shenoy N."/>
            <person name="Sisk P."/>
            <person name="Stolte C."/>
            <person name="Sykes S."/>
            <person name="Walk T."/>
            <person name="White J."/>
            <person name="Yandava C."/>
            <person name="Haas B."/>
            <person name="Nusbaum C."/>
            <person name="Birren B."/>
        </authorList>
    </citation>
    <scope>NUCLEOTIDE SEQUENCE [LARGE SCALE GENOMIC DNA]</scope>
    <source>
        <strain evidence="4">R3-111a-1</strain>
    </source>
</reference>
<evidence type="ECO:0000313" key="3">
    <source>
        <dbReference type="EnsemblFungi" id="EJT78814"/>
    </source>
</evidence>
<dbReference type="HOGENOM" id="CLU_2133670_0_0_1"/>
<dbReference type="VEuPathDB" id="FungiDB:GGTG_03911"/>
<feature type="region of interest" description="Disordered" evidence="1">
    <location>
        <begin position="91"/>
        <end position="113"/>
    </location>
</feature>
<evidence type="ECO:0000313" key="2">
    <source>
        <dbReference type="EMBL" id="EJT78814.1"/>
    </source>
</evidence>
<keyword evidence="4" id="KW-1185">Reference proteome</keyword>
<protein>
    <submittedName>
        <fullName evidence="2 3">Uncharacterized protein</fullName>
    </submittedName>
</protein>
<sequence>MGPSMVICGGSAVGPSPHGWPGSEGGHQWCELVSANIYHSSQHDGILRGLGRQGGAFRATQRTQQTLQGHFADCLGTLVWSLSTDPIHPMRLQSENRHRCASPIGSRRQGERQ</sequence>
<reference evidence="2" key="3">
    <citation type="submission" date="2010-09" db="EMBL/GenBank/DDBJ databases">
        <title>Annotation of Gaeumannomyces graminis var. tritici R3-111a-1.</title>
        <authorList>
            <consortium name="The Broad Institute Genome Sequencing Platform"/>
            <person name="Ma L.-J."/>
            <person name="Dead R."/>
            <person name="Young S.K."/>
            <person name="Zeng Q."/>
            <person name="Gargeya S."/>
            <person name="Fitzgerald M."/>
            <person name="Haas B."/>
            <person name="Abouelleil A."/>
            <person name="Alvarado L."/>
            <person name="Arachchi H.M."/>
            <person name="Berlin A."/>
            <person name="Brown A."/>
            <person name="Chapman S.B."/>
            <person name="Chen Z."/>
            <person name="Dunbar C."/>
            <person name="Freedman E."/>
            <person name="Gearin G."/>
            <person name="Gellesch M."/>
            <person name="Goldberg J."/>
            <person name="Griggs A."/>
            <person name="Gujja S."/>
            <person name="Heiman D."/>
            <person name="Howarth C."/>
            <person name="Larson L."/>
            <person name="Lui A."/>
            <person name="MacDonald P.J.P."/>
            <person name="Mehta T."/>
            <person name="Montmayeur A."/>
            <person name="Murphy C."/>
            <person name="Neiman D."/>
            <person name="Pearson M."/>
            <person name="Priest M."/>
            <person name="Roberts A."/>
            <person name="Saif S."/>
            <person name="Shea T."/>
            <person name="Shenoy N."/>
            <person name="Sisk P."/>
            <person name="Stolte C."/>
            <person name="Sykes S."/>
            <person name="Yandava C."/>
            <person name="Wortman J."/>
            <person name="Nusbaum C."/>
            <person name="Birren B."/>
        </authorList>
    </citation>
    <scope>NUCLEOTIDE SEQUENCE</scope>
    <source>
        <strain evidence="2">R3-111a-1</strain>
    </source>
</reference>
<dbReference type="Proteomes" id="UP000006039">
    <property type="component" value="Unassembled WGS sequence"/>
</dbReference>
<accession>J3NRK8</accession>
<reference evidence="2" key="2">
    <citation type="submission" date="2010-07" db="EMBL/GenBank/DDBJ databases">
        <authorList>
            <consortium name="The Broad Institute Genome Sequencing Platform"/>
            <consortium name="Broad Institute Genome Sequencing Center for Infectious Disease"/>
            <person name="Ma L.-J."/>
            <person name="Dead R."/>
            <person name="Young S."/>
            <person name="Zeng Q."/>
            <person name="Koehrsen M."/>
            <person name="Alvarado L."/>
            <person name="Berlin A."/>
            <person name="Chapman S.B."/>
            <person name="Chen Z."/>
            <person name="Freedman E."/>
            <person name="Gellesch M."/>
            <person name="Goldberg J."/>
            <person name="Griggs A."/>
            <person name="Gujja S."/>
            <person name="Heilman E.R."/>
            <person name="Heiman D."/>
            <person name="Hepburn T."/>
            <person name="Howarth C."/>
            <person name="Jen D."/>
            <person name="Larson L."/>
            <person name="Mehta T."/>
            <person name="Neiman D."/>
            <person name="Pearson M."/>
            <person name="Roberts A."/>
            <person name="Saif S."/>
            <person name="Shea T."/>
            <person name="Shenoy N."/>
            <person name="Sisk P."/>
            <person name="Stolte C."/>
            <person name="Sykes S."/>
            <person name="Walk T."/>
            <person name="White J."/>
            <person name="Yandava C."/>
            <person name="Haas B."/>
            <person name="Nusbaum C."/>
            <person name="Birren B."/>
        </authorList>
    </citation>
    <scope>NUCLEOTIDE SEQUENCE</scope>
    <source>
        <strain evidence="2">R3-111a-1</strain>
    </source>
</reference>
<dbReference type="RefSeq" id="XP_009219959.1">
    <property type="nucleotide sequence ID" value="XM_009221695.1"/>
</dbReference>
<gene>
    <name evidence="3" type="primary">20344369</name>
    <name evidence="2" type="ORF">GGTG_03911</name>
</gene>
<evidence type="ECO:0000313" key="4">
    <source>
        <dbReference type="Proteomes" id="UP000006039"/>
    </source>
</evidence>
<dbReference type="EMBL" id="GL385396">
    <property type="protein sequence ID" value="EJT78814.1"/>
    <property type="molecule type" value="Genomic_DNA"/>
</dbReference>
<dbReference type="GeneID" id="20344369"/>
<reference evidence="3" key="5">
    <citation type="submission" date="2018-04" db="UniProtKB">
        <authorList>
            <consortium name="EnsemblFungi"/>
        </authorList>
    </citation>
    <scope>IDENTIFICATION</scope>
    <source>
        <strain evidence="3">R3-111a-1</strain>
    </source>
</reference>